<evidence type="ECO:0000259" key="12">
    <source>
        <dbReference type="PROSITE" id="PS51903"/>
    </source>
</evidence>
<dbReference type="EMBL" id="BAAAJE010000002">
    <property type="protein sequence ID" value="GAA1129549.1"/>
    <property type="molecule type" value="Genomic_DNA"/>
</dbReference>
<dbReference type="Pfam" id="PF17871">
    <property type="entry name" value="AAA_lid_9"/>
    <property type="match status" value="1"/>
</dbReference>
<comment type="subcellular location">
    <subcellularLocation>
        <location evidence="11">Cytoplasm</location>
    </subcellularLocation>
</comment>
<dbReference type="PROSITE" id="PS00871">
    <property type="entry name" value="CLPAB_2"/>
    <property type="match status" value="1"/>
</dbReference>
<keyword evidence="14" id="KW-1185">Reference proteome</keyword>
<dbReference type="InterPro" id="IPR018368">
    <property type="entry name" value="ClpA/B_CS1"/>
</dbReference>
<dbReference type="PROSITE" id="PS51903">
    <property type="entry name" value="CLP_R"/>
    <property type="match status" value="1"/>
</dbReference>
<comment type="subunit">
    <text evidence="11">Homohexamer; The oligomerization is ATP-dependent.</text>
</comment>
<keyword evidence="6 11" id="KW-0175">Coiled coil</keyword>
<dbReference type="InterPro" id="IPR036628">
    <property type="entry name" value="Clp_N_dom_sf"/>
</dbReference>
<evidence type="ECO:0000256" key="2">
    <source>
        <dbReference type="ARBA" id="ARBA00022737"/>
    </source>
</evidence>
<reference evidence="13 14" key="1">
    <citation type="journal article" date="2019" name="Int. J. Syst. Evol. Microbiol.">
        <title>The Global Catalogue of Microorganisms (GCM) 10K type strain sequencing project: providing services to taxonomists for standard genome sequencing and annotation.</title>
        <authorList>
            <consortium name="The Broad Institute Genomics Platform"/>
            <consortium name="The Broad Institute Genome Sequencing Center for Infectious Disease"/>
            <person name="Wu L."/>
            <person name="Ma J."/>
        </authorList>
    </citation>
    <scope>NUCLEOTIDE SEQUENCE [LARGE SCALE GENOMIC DNA]</scope>
    <source>
        <strain evidence="13 14">JCM 11813</strain>
    </source>
</reference>
<dbReference type="Pfam" id="PF00004">
    <property type="entry name" value="AAA"/>
    <property type="match status" value="1"/>
</dbReference>
<evidence type="ECO:0000256" key="1">
    <source>
        <dbReference type="ARBA" id="ARBA00008675"/>
    </source>
</evidence>
<dbReference type="InterPro" id="IPR028299">
    <property type="entry name" value="ClpA/B_CS2"/>
</dbReference>
<evidence type="ECO:0000256" key="7">
    <source>
        <dbReference type="ARBA" id="ARBA00023186"/>
    </source>
</evidence>
<dbReference type="InterPro" id="IPR003959">
    <property type="entry name" value="ATPase_AAA_core"/>
</dbReference>
<dbReference type="Gene3D" id="3.40.50.300">
    <property type="entry name" value="P-loop containing nucleotide triphosphate hydrolases"/>
    <property type="match status" value="3"/>
</dbReference>
<dbReference type="InterPro" id="IPR027417">
    <property type="entry name" value="P-loop_NTPase"/>
</dbReference>
<feature type="coiled-coil region" evidence="11">
    <location>
        <begin position="410"/>
        <end position="538"/>
    </location>
</feature>
<evidence type="ECO:0000313" key="13">
    <source>
        <dbReference type="EMBL" id="GAA1129549.1"/>
    </source>
</evidence>
<keyword evidence="2 9" id="KW-0677">Repeat</keyword>
<dbReference type="SMART" id="SM01086">
    <property type="entry name" value="ClpB_D2-small"/>
    <property type="match status" value="1"/>
</dbReference>
<evidence type="ECO:0000256" key="6">
    <source>
        <dbReference type="ARBA" id="ARBA00023054"/>
    </source>
</evidence>
<comment type="caution">
    <text evidence="13">The sequence shown here is derived from an EMBL/GenBank/DDBJ whole genome shotgun (WGS) entry which is preliminary data.</text>
</comment>
<feature type="domain" description="Clp R" evidence="12">
    <location>
        <begin position="3"/>
        <end position="151"/>
    </location>
</feature>
<dbReference type="Pfam" id="PF10431">
    <property type="entry name" value="ClpB_D2-small"/>
    <property type="match status" value="1"/>
</dbReference>
<evidence type="ECO:0000313" key="14">
    <source>
        <dbReference type="Proteomes" id="UP001499979"/>
    </source>
</evidence>
<dbReference type="PANTHER" id="PTHR11638">
    <property type="entry name" value="ATP-DEPENDENT CLP PROTEASE"/>
    <property type="match status" value="1"/>
</dbReference>
<dbReference type="InterPro" id="IPR050130">
    <property type="entry name" value="ClpA_ClpB"/>
</dbReference>
<keyword evidence="4 10" id="KW-0067">ATP-binding</keyword>
<dbReference type="InterPro" id="IPR017730">
    <property type="entry name" value="Chaperonin_ClpB"/>
</dbReference>
<comment type="similarity">
    <text evidence="1 10">Belongs to the ClpA/ClpB family.</text>
</comment>
<dbReference type="SUPFAM" id="SSF52540">
    <property type="entry name" value="P-loop containing nucleoside triphosphate hydrolases"/>
    <property type="match status" value="2"/>
</dbReference>
<comment type="subunit">
    <text evidence="8">Homohexamer. The oligomerization is ATP-dependent.</text>
</comment>
<keyword evidence="5 11" id="KW-0346">Stress response</keyword>
<dbReference type="Gene3D" id="1.10.8.60">
    <property type="match status" value="1"/>
</dbReference>
<protein>
    <recommendedName>
        <fullName evidence="11">Chaperone protein ClpB</fullName>
    </recommendedName>
</protein>
<keyword evidence="3 10" id="KW-0547">Nucleotide-binding</keyword>
<dbReference type="PRINTS" id="PR00300">
    <property type="entry name" value="CLPPROTEASEA"/>
</dbReference>
<sequence>MDMNRLTQKSQEALHDAQTKALRYSHTEVDGEHLLLALLDQPEGLVPRLVERAGGNLEALRRDLEAELERRPRVTGPGSMPGQIHVTQRLSTLLERADAQARALKDEYVSVEHLMMALIEEGSSSGAGRVLNRHHVNADGFLAALSEVRGNQRVTSAMPEVAYEALEKYGRDLVAEAATGKLDPVIGRDTEIRRVVQILSRKTKNNPVLIGEPGVGKTAIVEGLAQRITNGDVPEGLRDKIVFALDMGSLIAGAKYRGEFEERLKAVLNEVKAAEGQILLFVDEMHTIVGAGASEGAMDAGNMLKPMLARGELHMIGATTLDEYRQHIEKDAALERRFQPVLVDEPDVEDALSILRGIRERLEVFHGVKIQDTALVAAVTLSHRYISDRFLPDKAIDLVDEACAMLRTEIDSLPAELDELTRRVTRLEIEEAALSHEEDPASQARLEDLRKELADVRAEADAMRAQWEAERQALRKAQALRAEIEHVKVAAEQAEREYDLNGAAELRHGRLPELQERLAAAEEQLAVKQRDRRLLREVVTEDEIAAIVSRWTGIPVHRLQEGERDKLLRLDEVLHERVVGQDEAVQVVADAIIRARSGIKDPRRPIGSFMFLGPTGVGKTELAKALAASLFDTDENIVRVDMSEYQERHTVSRLVGAPPGYVGYDEGGQLTEAVRRKPYSVVLFDEVEKAHPDVFNILLQVLDDGRLTDSQGRTVDFRNTVLIMTSNIGSPYLLDGVTSDGEISDAARDSVMAELRGHFRPEFLNRIDEIVLFKPLAMSEIERIADLMLDELRNRLTDRRISLEVTEKALAYIAEQGFDPVYGARPLRRFIAREVETRIGRQLLAQAIPDGATLLVDVEAGQILVQHQPADDAESSTPSPRS</sequence>
<dbReference type="PROSITE" id="PS00870">
    <property type="entry name" value="CLPAB_1"/>
    <property type="match status" value="1"/>
</dbReference>
<dbReference type="InterPro" id="IPR003593">
    <property type="entry name" value="AAA+_ATPase"/>
</dbReference>
<evidence type="ECO:0000256" key="10">
    <source>
        <dbReference type="RuleBase" id="RU004432"/>
    </source>
</evidence>
<dbReference type="InterPro" id="IPR019489">
    <property type="entry name" value="Clp_ATPase_C"/>
</dbReference>
<evidence type="ECO:0000256" key="8">
    <source>
        <dbReference type="ARBA" id="ARBA00026057"/>
    </source>
</evidence>
<evidence type="ECO:0000256" key="11">
    <source>
        <dbReference type="RuleBase" id="RU362034"/>
    </source>
</evidence>
<accession>A0ABN1U9I4</accession>
<feature type="coiled-coil region" evidence="11">
    <location>
        <begin position="50"/>
        <end position="114"/>
    </location>
</feature>
<dbReference type="InterPro" id="IPR041546">
    <property type="entry name" value="ClpA/ClpB_AAA_lid"/>
</dbReference>
<dbReference type="Pfam" id="PF02861">
    <property type="entry name" value="Clp_N"/>
    <property type="match status" value="1"/>
</dbReference>
<keyword evidence="11" id="KW-0963">Cytoplasm</keyword>
<dbReference type="CDD" id="cd00009">
    <property type="entry name" value="AAA"/>
    <property type="match status" value="1"/>
</dbReference>
<evidence type="ECO:0000256" key="5">
    <source>
        <dbReference type="ARBA" id="ARBA00023016"/>
    </source>
</evidence>
<dbReference type="SUPFAM" id="SSF81923">
    <property type="entry name" value="Double Clp-N motif"/>
    <property type="match status" value="1"/>
</dbReference>
<dbReference type="NCBIfam" id="TIGR03346">
    <property type="entry name" value="chaperone_ClpB"/>
    <property type="match status" value="1"/>
</dbReference>
<dbReference type="CDD" id="cd19499">
    <property type="entry name" value="RecA-like_ClpB_Hsp104-like"/>
    <property type="match status" value="1"/>
</dbReference>
<dbReference type="Gene3D" id="1.10.1780.10">
    <property type="entry name" value="Clp, N-terminal domain"/>
    <property type="match status" value="1"/>
</dbReference>
<evidence type="ECO:0000256" key="4">
    <source>
        <dbReference type="ARBA" id="ARBA00022840"/>
    </source>
</evidence>
<dbReference type="InterPro" id="IPR004176">
    <property type="entry name" value="Clp_R_N"/>
</dbReference>
<dbReference type="Proteomes" id="UP001499979">
    <property type="component" value="Unassembled WGS sequence"/>
</dbReference>
<organism evidence="13 14">
    <name type="scientific">Nocardioides aquiterrae</name>
    <dbReference type="NCBI Taxonomy" id="203799"/>
    <lineage>
        <taxon>Bacteria</taxon>
        <taxon>Bacillati</taxon>
        <taxon>Actinomycetota</taxon>
        <taxon>Actinomycetes</taxon>
        <taxon>Propionibacteriales</taxon>
        <taxon>Nocardioidaceae</taxon>
        <taxon>Nocardioides</taxon>
    </lineage>
</organism>
<dbReference type="RefSeq" id="WP_343905659.1">
    <property type="nucleotide sequence ID" value="NZ_BAAAJE010000002.1"/>
</dbReference>
<proteinExistence type="inferred from homology"/>
<dbReference type="SMART" id="SM00382">
    <property type="entry name" value="AAA"/>
    <property type="match status" value="2"/>
</dbReference>
<dbReference type="PANTHER" id="PTHR11638:SF18">
    <property type="entry name" value="HEAT SHOCK PROTEIN 104"/>
    <property type="match status" value="1"/>
</dbReference>
<comment type="function">
    <text evidence="11">Part of a stress-induced multi-chaperone system, it is involved in the recovery of the cell from heat-induced damage, in cooperation with DnaK, DnaJ and GrpE.</text>
</comment>
<gene>
    <name evidence="13" type="primary">clpB_2</name>
    <name evidence="11" type="synonym">clpB</name>
    <name evidence="13" type="ORF">GCM10009606_06750</name>
</gene>
<name>A0ABN1U9I4_9ACTN</name>
<evidence type="ECO:0000256" key="3">
    <source>
        <dbReference type="ARBA" id="ARBA00022741"/>
    </source>
</evidence>
<keyword evidence="7 10" id="KW-0143">Chaperone</keyword>
<evidence type="ECO:0000256" key="9">
    <source>
        <dbReference type="PROSITE-ProRule" id="PRU01251"/>
    </source>
</evidence>
<dbReference type="Pfam" id="PF07724">
    <property type="entry name" value="AAA_2"/>
    <property type="match status" value="1"/>
</dbReference>
<dbReference type="InterPro" id="IPR001270">
    <property type="entry name" value="ClpA/B"/>
</dbReference>